<dbReference type="PANTHER" id="PTHR37314:SF4">
    <property type="entry name" value="UPF0700 TRANSMEMBRANE PROTEIN YOAK"/>
    <property type="match status" value="1"/>
</dbReference>
<protein>
    <submittedName>
        <fullName evidence="2">DUF1275 domain-containing protein</fullName>
    </submittedName>
</protein>
<proteinExistence type="predicted"/>
<dbReference type="PANTHER" id="PTHR37314">
    <property type="entry name" value="SLR0142 PROTEIN"/>
    <property type="match status" value="1"/>
</dbReference>
<name>A0A7S7NL35_PALFE</name>
<evidence type="ECO:0000313" key="2">
    <source>
        <dbReference type="EMBL" id="QOY85640.1"/>
    </source>
</evidence>
<evidence type="ECO:0000256" key="1">
    <source>
        <dbReference type="SAM" id="Phobius"/>
    </source>
</evidence>
<dbReference type="KEGG" id="pfer:IRI77_22775"/>
<reference evidence="2 3" key="1">
    <citation type="submission" date="2020-10" db="EMBL/GenBank/DDBJ databases">
        <title>Complete genome sequence of Paludibaculum fermentans P105T, a facultatively anaerobic acidobacterium capable of dissimilatory Fe(III) reduction.</title>
        <authorList>
            <person name="Dedysh S.N."/>
            <person name="Beletsky A.V."/>
            <person name="Kulichevskaya I.S."/>
            <person name="Mardanov A.V."/>
            <person name="Ravin N.V."/>
        </authorList>
    </citation>
    <scope>NUCLEOTIDE SEQUENCE [LARGE SCALE GENOMIC DNA]</scope>
    <source>
        <strain evidence="2 3">P105</strain>
    </source>
</reference>
<gene>
    <name evidence="2" type="ORF">IRI77_22775</name>
</gene>
<dbReference type="EMBL" id="CP063849">
    <property type="protein sequence ID" value="QOY85640.1"/>
    <property type="molecule type" value="Genomic_DNA"/>
</dbReference>
<feature type="transmembrane region" description="Helical" evidence="1">
    <location>
        <begin position="191"/>
        <end position="210"/>
    </location>
</feature>
<dbReference type="RefSeq" id="WP_194447310.1">
    <property type="nucleotide sequence ID" value="NZ_CP063849.1"/>
</dbReference>
<feature type="transmembrane region" description="Helical" evidence="1">
    <location>
        <begin position="55"/>
        <end position="82"/>
    </location>
</feature>
<keyword evidence="1" id="KW-0472">Membrane</keyword>
<dbReference type="InterPro" id="IPR010699">
    <property type="entry name" value="DUF1275"/>
</dbReference>
<dbReference type="AlphaFoldDB" id="A0A7S7NL35"/>
<feature type="transmembrane region" description="Helical" evidence="1">
    <location>
        <begin position="20"/>
        <end position="43"/>
    </location>
</feature>
<organism evidence="2 3">
    <name type="scientific">Paludibaculum fermentans</name>
    <dbReference type="NCBI Taxonomy" id="1473598"/>
    <lineage>
        <taxon>Bacteria</taxon>
        <taxon>Pseudomonadati</taxon>
        <taxon>Acidobacteriota</taxon>
        <taxon>Terriglobia</taxon>
        <taxon>Bryobacterales</taxon>
        <taxon>Bryobacteraceae</taxon>
        <taxon>Paludibaculum</taxon>
    </lineage>
</organism>
<accession>A0A7S7NL35</accession>
<evidence type="ECO:0000313" key="3">
    <source>
        <dbReference type="Proteomes" id="UP000593892"/>
    </source>
</evidence>
<keyword evidence="3" id="KW-1185">Reference proteome</keyword>
<feature type="transmembrane region" description="Helical" evidence="1">
    <location>
        <begin position="102"/>
        <end position="122"/>
    </location>
</feature>
<feature type="transmembrane region" description="Helical" evidence="1">
    <location>
        <begin position="134"/>
        <end position="151"/>
    </location>
</feature>
<dbReference type="Proteomes" id="UP000593892">
    <property type="component" value="Chromosome"/>
</dbReference>
<keyword evidence="1" id="KW-0812">Transmembrane</keyword>
<dbReference type="Pfam" id="PF06912">
    <property type="entry name" value="DUF1275"/>
    <property type="match status" value="1"/>
</dbReference>
<sequence length="237" mass="23677">MNPPVVPQLSKSPAQESALPLHAGLLLLTFSTGLIDAVSFLGLGHVFTANMTGNIVFLGFAVAGSPGLSIIRSILSLGMFLVGGVGGGRLGKAMATHPTSQWLVTAALTEAGLLFAAVLVAIGFDISSGQPPSSLYAVISLTALAMGLRNATVRRLAVPDLTTTVLTLTLTGIAADSSLAGGVDPRLSRRLTSVGLMFAGAAAGALLLQFGLSVPLAVSGAVALISAALFSAGSPTD</sequence>
<keyword evidence="1" id="KW-1133">Transmembrane helix</keyword>